<keyword evidence="11" id="KW-1185">Reference proteome</keyword>
<keyword evidence="6" id="KW-0963">Cytoplasm</keyword>
<evidence type="ECO:0000256" key="3">
    <source>
        <dbReference type="ARBA" id="ARBA00004496"/>
    </source>
</evidence>
<evidence type="ECO:0000256" key="5">
    <source>
        <dbReference type="ARBA" id="ARBA00015162"/>
    </source>
</evidence>
<evidence type="ECO:0000256" key="8">
    <source>
        <dbReference type="SAM" id="MobiDB-lite"/>
    </source>
</evidence>
<dbReference type="Proteomes" id="UP000005018">
    <property type="component" value="Chromosome 5"/>
</dbReference>
<dbReference type="KEGG" id="cot:CORT_0E05520"/>
<evidence type="ECO:0000313" key="10">
    <source>
        <dbReference type="EMBL" id="CCG24137.1"/>
    </source>
</evidence>
<feature type="region of interest" description="Disordered" evidence="8">
    <location>
        <begin position="1"/>
        <end position="136"/>
    </location>
</feature>
<dbReference type="GO" id="GO:0005634">
    <property type="term" value="C:nucleus"/>
    <property type="evidence" value="ECO:0007669"/>
    <property type="project" value="UniProtKB-SubCell"/>
</dbReference>
<evidence type="ECO:0000256" key="1">
    <source>
        <dbReference type="ARBA" id="ARBA00002738"/>
    </source>
</evidence>
<dbReference type="GeneID" id="14540788"/>
<name>H8X838_CANO9</name>
<comment type="subcellular location">
    <subcellularLocation>
        <location evidence="3">Cytoplasm</location>
    </subcellularLocation>
    <subcellularLocation>
        <location evidence="2">Nucleus</location>
    </subcellularLocation>
</comment>
<dbReference type="SMART" id="SM01312">
    <property type="entry name" value="RTC4"/>
    <property type="match status" value="1"/>
</dbReference>
<dbReference type="PANTHER" id="PTHR41391:SF1">
    <property type="entry name" value="RESTRICTION OF TELOMERE CAPPING PROTEIN 4"/>
    <property type="match status" value="1"/>
</dbReference>
<evidence type="ECO:0000259" key="9">
    <source>
        <dbReference type="SMART" id="SM01312"/>
    </source>
</evidence>
<accession>H8X838</accession>
<dbReference type="AlphaFoldDB" id="H8X838"/>
<dbReference type="EMBL" id="HE681723">
    <property type="protein sequence ID" value="CCG24137.1"/>
    <property type="molecule type" value="Genomic_DNA"/>
</dbReference>
<dbReference type="HOGENOM" id="CLU_056041_0_0_1"/>
<organism evidence="10 11">
    <name type="scientific">Candida orthopsilosis (strain 90-125)</name>
    <name type="common">Yeast</name>
    <dbReference type="NCBI Taxonomy" id="1136231"/>
    <lineage>
        <taxon>Eukaryota</taxon>
        <taxon>Fungi</taxon>
        <taxon>Dikarya</taxon>
        <taxon>Ascomycota</taxon>
        <taxon>Saccharomycotina</taxon>
        <taxon>Pichiomycetes</taxon>
        <taxon>Debaryomycetaceae</taxon>
        <taxon>Candida/Lodderomyces clade</taxon>
        <taxon>Candida</taxon>
    </lineage>
</organism>
<feature type="domain" description="Restriction of telomere capping protein 4 C-terminal" evidence="9">
    <location>
        <begin position="224"/>
        <end position="347"/>
    </location>
</feature>
<reference evidence="10 11" key="1">
    <citation type="journal article" date="2012" name="PLoS ONE">
        <title>Sequence and analysis of the genome of the pathogenic yeast Candida orthopsilosis.</title>
        <authorList>
            <person name="Riccombeni A."/>
            <person name="Vidanes G."/>
            <person name="Proux-Wera E."/>
            <person name="Wolfe K.H."/>
            <person name="Butler G."/>
        </authorList>
    </citation>
    <scope>NUCLEOTIDE SEQUENCE [LARGE SCALE GENOMIC DNA]</scope>
    <source>
        <strain evidence="10 11">Co 90-125</strain>
    </source>
</reference>
<dbReference type="InterPro" id="IPR039024">
    <property type="entry name" value="RTC4"/>
</dbReference>
<comment type="function">
    <text evidence="1">May be involved in a process influencing telomere capping.</text>
</comment>
<dbReference type="GO" id="GO:0005737">
    <property type="term" value="C:cytoplasm"/>
    <property type="evidence" value="ECO:0007669"/>
    <property type="project" value="UniProtKB-SubCell"/>
</dbReference>
<evidence type="ECO:0000256" key="6">
    <source>
        <dbReference type="ARBA" id="ARBA00022490"/>
    </source>
</evidence>
<dbReference type="eggNOG" id="ENOG502S1RG">
    <property type="taxonomic scope" value="Eukaryota"/>
</dbReference>
<dbReference type="OrthoDB" id="128308at2759"/>
<protein>
    <recommendedName>
        <fullName evidence="5">Restriction of telomere capping protein 4</fullName>
    </recommendedName>
</protein>
<dbReference type="RefSeq" id="XP_003870267.1">
    <property type="nucleotide sequence ID" value="XM_003870218.1"/>
</dbReference>
<feature type="compositionally biased region" description="Polar residues" evidence="8">
    <location>
        <begin position="121"/>
        <end position="130"/>
    </location>
</feature>
<feature type="compositionally biased region" description="Basic residues" evidence="8">
    <location>
        <begin position="64"/>
        <end position="73"/>
    </location>
</feature>
<sequence>MDKELVSLNIHNKSLSNDPKKRIKAPGNLETSLIGYTNPQEGDNPYIKKKFSPEKLTSGSSKAYNRKANKHGKGYYVHTDGEKDQRNQGLRNVVSYPASLKEKPTNDDDDDDDDKEFGVINLSQITPSPSKNKKPVITGKIEGLLEISDDEDGDTKRTKKRRRNNASTISLEPINLLNSFEEAKYGSRRDILRRYKSKRIPAPITTRSELLKRARVHFKDLGHIIAGEKSPSEYYVKAKELQRNSAHETMTAKEQTKVDWEQFYGGYYGFQRQSIIGNEITKVCKNDLQKHRKNPTMSYWSIPSFATHVLANEVIIRMIMEDLNLDFEAAEKFCQESTDYGIVIADKVDIEDDV</sequence>
<keyword evidence="7" id="KW-0539">Nucleus</keyword>
<evidence type="ECO:0000313" key="11">
    <source>
        <dbReference type="Proteomes" id="UP000005018"/>
    </source>
</evidence>
<dbReference type="Pfam" id="PF14474">
    <property type="entry name" value="RTC4"/>
    <property type="match status" value="1"/>
</dbReference>
<gene>
    <name evidence="10" type="ORF">CORT_0E05520</name>
</gene>
<evidence type="ECO:0000256" key="4">
    <source>
        <dbReference type="ARBA" id="ARBA00009461"/>
    </source>
</evidence>
<proteinExistence type="inferred from homology"/>
<comment type="similarity">
    <text evidence="4">Belongs to the RTC4 family.</text>
</comment>
<feature type="compositionally biased region" description="Polar residues" evidence="8">
    <location>
        <begin position="29"/>
        <end position="41"/>
    </location>
</feature>
<dbReference type="InterPro" id="IPR028094">
    <property type="entry name" value="RTC4_C"/>
</dbReference>
<evidence type="ECO:0000256" key="2">
    <source>
        <dbReference type="ARBA" id="ARBA00004123"/>
    </source>
</evidence>
<dbReference type="PANTHER" id="PTHR41391">
    <property type="entry name" value="RESTRICTION OF TELOMERE CAPPING PROTEIN 4"/>
    <property type="match status" value="1"/>
</dbReference>
<evidence type="ECO:0000256" key="7">
    <source>
        <dbReference type="ARBA" id="ARBA00023242"/>
    </source>
</evidence>